<proteinExistence type="predicted"/>
<dbReference type="NCBIfam" id="NF033788">
    <property type="entry name" value="HTH_metalloreg"/>
    <property type="match status" value="1"/>
</dbReference>
<feature type="domain" description="HTH arsR-type" evidence="5">
    <location>
        <begin position="1"/>
        <end position="88"/>
    </location>
</feature>
<name>A0A7W9HHH9_9PSEU</name>
<dbReference type="InterPro" id="IPR051081">
    <property type="entry name" value="HTH_MetalResp_TranReg"/>
</dbReference>
<evidence type="ECO:0000256" key="1">
    <source>
        <dbReference type="ARBA" id="ARBA00023015"/>
    </source>
</evidence>
<evidence type="ECO:0000259" key="5">
    <source>
        <dbReference type="PROSITE" id="PS50987"/>
    </source>
</evidence>
<evidence type="ECO:0000256" key="2">
    <source>
        <dbReference type="ARBA" id="ARBA00023125"/>
    </source>
</evidence>
<evidence type="ECO:0000256" key="3">
    <source>
        <dbReference type="ARBA" id="ARBA00023163"/>
    </source>
</evidence>
<dbReference type="CDD" id="cd00090">
    <property type="entry name" value="HTH_ARSR"/>
    <property type="match status" value="1"/>
</dbReference>
<dbReference type="SMART" id="SM00418">
    <property type="entry name" value="HTH_ARSR"/>
    <property type="match status" value="1"/>
</dbReference>
<dbReference type="RefSeq" id="WP_184918953.1">
    <property type="nucleotide sequence ID" value="NZ_JACHMO010000001.1"/>
</dbReference>
<dbReference type="InterPro" id="IPR011991">
    <property type="entry name" value="ArsR-like_HTH"/>
</dbReference>
<organism evidence="6 7">
    <name type="scientific">Saccharothrix ecbatanensis</name>
    <dbReference type="NCBI Taxonomy" id="1105145"/>
    <lineage>
        <taxon>Bacteria</taxon>
        <taxon>Bacillati</taxon>
        <taxon>Actinomycetota</taxon>
        <taxon>Actinomycetes</taxon>
        <taxon>Pseudonocardiales</taxon>
        <taxon>Pseudonocardiaceae</taxon>
        <taxon>Saccharothrix</taxon>
    </lineage>
</organism>
<dbReference type="GO" id="GO:0003700">
    <property type="term" value="F:DNA-binding transcription factor activity"/>
    <property type="evidence" value="ECO:0007669"/>
    <property type="project" value="InterPro"/>
</dbReference>
<feature type="compositionally biased region" description="Basic and acidic residues" evidence="4">
    <location>
        <begin position="107"/>
        <end position="122"/>
    </location>
</feature>
<reference evidence="6 7" key="1">
    <citation type="submission" date="2020-08" db="EMBL/GenBank/DDBJ databases">
        <title>Sequencing the genomes of 1000 actinobacteria strains.</title>
        <authorList>
            <person name="Klenk H.-P."/>
        </authorList>
    </citation>
    <scope>NUCLEOTIDE SEQUENCE [LARGE SCALE GENOMIC DNA]</scope>
    <source>
        <strain evidence="6 7">DSM 45486</strain>
    </source>
</reference>
<dbReference type="GO" id="GO:0003677">
    <property type="term" value="F:DNA binding"/>
    <property type="evidence" value="ECO:0007669"/>
    <property type="project" value="UniProtKB-KW"/>
</dbReference>
<evidence type="ECO:0000313" key="6">
    <source>
        <dbReference type="EMBL" id="MBB5802305.1"/>
    </source>
</evidence>
<dbReference type="InterPro" id="IPR036390">
    <property type="entry name" value="WH_DNA-bd_sf"/>
</dbReference>
<dbReference type="SUPFAM" id="SSF46785">
    <property type="entry name" value="Winged helix' DNA-binding domain"/>
    <property type="match status" value="1"/>
</dbReference>
<dbReference type="Gene3D" id="1.10.10.10">
    <property type="entry name" value="Winged helix-like DNA-binding domain superfamily/Winged helix DNA-binding domain"/>
    <property type="match status" value="1"/>
</dbReference>
<dbReference type="PANTHER" id="PTHR33154:SF33">
    <property type="entry name" value="TRANSCRIPTIONAL REPRESSOR SDPR"/>
    <property type="match status" value="1"/>
</dbReference>
<dbReference type="PROSITE" id="PS50987">
    <property type="entry name" value="HTH_ARSR_2"/>
    <property type="match status" value="1"/>
</dbReference>
<evidence type="ECO:0000256" key="4">
    <source>
        <dbReference type="SAM" id="MobiDB-lite"/>
    </source>
</evidence>
<dbReference type="Proteomes" id="UP000552097">
    <property type="component" value="Unassembled WGS sequence"/>
</dbReference>
<dbReference type="AlphaFoldDB" id="A0A7W9HHH9"/>
<comment type="caution">
    <text evidence="6">The sequence shown here is derived from an EMBL/GenBank/DDBJ whole genome shotgun (WGS) entry which is preliminary data.</text>
</comment>
<dbReference type="Pfam" id="PF12840">
    <property type="entry name" value="HTH_20"/>
    <property type="match status" value="1"/>
</dbReference>
<dbReference type="InterPro" id="IPR036388">
    <property type="entry name" value="WH-like_DNA-bd_sf"/>
</dbReference>
<feature type="region of interest" description="Disordered" evidence="4">
    <location>
        <begin position="107"/>
        <end position="139"/>
    </location>
</feature>
<dbReference type="InterPro" id="IPR001845">
    <property type="entry name" value="HTH_ArsR_DNA-bd_dom"/>
</dbReference>
<accession>A0A7W9HHH9</accession>
<keyword evidence="7" id="KW-1185">Reference proteome</keyword>
<dbReference type="PANTHER" id="PTHR33154">
    <property type="entry name" value="TRANSCRIPTIONAL REGULATOR, ARSR FAMILY"/>
    <property type="match status" value="1"/>
</dbReference>
<keyword evidence="1" id="KW-0805">Transcription regulation</keyword>
<evidence type="ECO:0000313" key="7">
    <source>
        <dbReference type="Proteomes" id="UP000552097"/>
    </source>
</evidence>
<protein>
    <submittedName>
        <fullName evidence="6">DNA-binding transcriptional ArsR family regulator</fullName>
    </submittedName>
</protein>
<keyword evidence="3" id="KW-0804">Transcription</keyword>
<dbReference type="EMBL" id="JACHMO010000001">
    <property type="protein sequence ID" value="MBB5802305.1"/>
    <property type="molecule type" value="Genomic_DNA"/>
</dbReference>
<sequence length="139" mass="16104">MDEVAAAIADPVRREILEMLRDEARLSAGNIAERFAISRPAVSRHLRVLRESGLVRDETVGRQRFYVLDASRLTPLAQWLALFERSGRPADRPSGWEHHLDALETEVYRARRERRPDKPDESDKPDEYDEYDESEENTA</sequence>
<feature type="compositionally biased region" description="Acidic residues" evidence="4">
    <location>
        <begin position="123"/>
        <end position="139"/>
    </location>
</feature>
<keyword evidence="2 6" id="KW-0238">DNA-binding</keyword>
<gene>
    <name evidence="6" type="ORF">F4560_002073</name>
</gene>
<dbReference type="PRINTS" id="PR00778">
    <property type="entry name" value="HTHARSR"/>
</dbReference>